<feature type="region of interest" description="Disordered" evidence="1">
    <location>
        <begin position="69"/>
        <end position="90"/>
    </location>
</feature>
<reference evidence="2 3" key="1">
    <citation type="submission" date="2013-03" db="EMBL/GenBank/DDBJ databases">
        <authorList>
            <person name="Warren W."/>
            <person name="Wilson R.K."/>
        </authorList>
    </citation>
    <scope>NUCLEOTIDE SEQUENCE</scope>
</reference>
<evidence type="ECO:0000313" key="2">
    <source>
        <dbReference type="Ensembl" id="ENSMFAP00000058083.1"/>
    </source>
</evidence>
<proteinExistence type="predicted"/>
<evidence type="ECO:0000256" key="1">
    <source>
        <dbReference type="SAM" id="MobiDB-lite"/>
    </source>
</evidence>
<reference evidence="2" key="2">
    <citation type="submission" date="2025-08" db="UniProtKB">
        <authorList>
            <consortium name="Ensembl"/>
        </authorList>
    </citation>
    <scope>IDENTIFICATION</scope>
</reference>
<keyword evidence="3" id="KW-1185">Reference proteome</keyword>
<dbReference type="Ensembl" id="ENSMFAT00000083252.1">
    <property type="protein sequence ID" value="ENSMFAP00000058083.1"/>
    <property type="gene ID" value="ENSMFAG00000055017.1"/>
</dbReference>
<accession>A0A7N9D3C7</accession>
<dbReference type="AlphaFoldDB" id="A0A7N9D3C7"/>
<reference evidence="2" key="3">
    <citation type="submission" date="2025-09" db="UniProtKB">
        <authorList>
            <consortium name="Ensembl"/>
        </authorList>
    </citation>
    <scope>IDENTIFICATION</scope>
</reference>
<protein>
    <submittedName>
        <fullName evidence="2">Uncharacterized protein</fullName>
    </submittedName>
</protein>
<evidence type="ECO:0000313" key="3">
    <source>
        <dbReference type="Proteomes" id="UP000233100"/>
    </source>
</evidence>
<name>A0A7N9D3C7_MACFA</name>
<organism evidence="2 3">
    <name type="scientific">Macaca fascicularis</name>
    <name type="common">Crab-eating macaque</name>
    <name type="synonym">Cynomolgus monkey</name>
    <dbReference type="NCBI Taxonomy" id="9541"/>
    <lineage>
        <taxon>Eukaryota</taxon>
        <taxon>Metazoa</taxon>
        <taxon>Chordata</taxon>
        <taxon>Craniata</taxon>
        <taxon>Vertebrata</taxon>
        <taxon>Euteleostomi</taxon>
        <taxon>Mammalia</taxon>
        <taxon>Eutheria</taxon>
        <taxon>Euarchontoglires</taxon>
        <taxon>Primates</taxon>
        <taxon>Haplorrhini</taxon>
        <taxon>Catarrhini</taxon>
        <taxon>Cercopithecidae</taxon>
        <taxon>Cercopithecinae</taxon>
        <taxon>Macaca</taxon>
    </lineage>
</organism>
<dbReference type="Proteomes" id="UP000233100">
    <property type="component" value="Chromosome 16"/>
</dbReference>
<dbReference type="GeneTree" id="ENSGT00540000073875"/>
<sequence>MAPHLGGRLRFLDGLGASQDSTAQMAGQSRASKTIRSMWYPRHNTRPCGICQTRARVLSSQAYAGYAGRPSARGTGRPLQAHQPGSSGPFGQLPRHGHLVLLHPVPVGLSEKTPTLWALRMCPARPQLREDLQDSWRFLQWNSMPQLPMDLDVGGPWFPHYDFEQSCWVCVPSECVLDGPGTVGQGQLGKPAGTLTPGPAQAHQD</sequence>